<organism evidence="3 4">
    <name type="scientific">Marinobacterium nitratireducens</name>
    <dbReference type="NCBI Taxonomy" id="518897"/>
    <lineage>
        <taxon>Bacteria</taxon>
        <taxon>Pseudomonadati</taxon>
        <taxon>Pseudomonadota</taxon>
        <taxon>Gammaproteobacteria</taxon>
        <taxon>Oceanospirillales</taxon>
        <taxon>Oceanospirillaceae</taxon>
        <taxon>Marinobacterium</taxon>
    </lineage>
</organism>
<dbReference type="PANTHER" id="PTHR30383:SF24">
    <property type="entry name" value="THIOESTERASE 1_PROTEASE 1_LYSOPHOSPHOLIPASE L1"/>
    <property type="match status" value="1"/>
</dbReference>
<sequence length="203" mass="21733">MRLLKQAFLVLAACLALAGCGRDPQLDYLPPGSKVLAFGDSLTFGTGAGSDQSYPARLAQATGWELVNAGVPGELAEDGVPRLRELLEREAPALVLLCHGGNNLLRGQPEERVRGQLVQMIELARDHRAQLVLLGVPRPSLLVSTADVYQELAEQYDLVYLPDAIADTLSDPSLKSDQVHPNAAGYARIADELLDLLRSAGAV</sequence>
<dbReference type="PANTHER" id="PTHR30383">
    <property type="entry name" value="THIOESTERASE 1/PROTEASE 1/LYSOPHOSPHOLIPASE L1"/>
    <property type="match status" value="1"/>
</dbReference>
<dbReference type="SUPFAM" id="SSF52266">
    <property type="entry name" value="SGNH hydrolase"/>
    <property type="match status" value="1"/>
</dbReference>
<dbReference type="InterPro" id="IPR051532">
    <property type="entry name" value="Ester_Hydrolysis_Enzymes"/>
</dbReference>
<evidence type="ECO:0000313" key="3">
    <source>
        <dbReference type="EMBL" id="GGO86860.1"/>
    </source>
</evidence>
<dbReference type="InterPro" id="IPR036514">
    <property type="entry name" value="SGNH_hydro_sf"/>
</dbReference>
<feature type="chain" id="PRO_5037274147" evidence="1">
    <location>
        <begin position="19"/>
        <end position="203"/>
    </location>
</feature>
<comment type="caution">
    <text evidence="3">The sequence shown here is derived from an EMBL/GenBank/DDBJ whole genome shotgun (WGS) entry which is preliminary data.</text>
</comment>
<feature type="domain" description="SGNH hydrolase-type esterase" evidence="2">
    <location>
        <begin position="37"/>
        <end position="188"/>
    </location>
</feature>
<proteinExistence type="predicted"/>
<dbReference type="InterPro" id="IPR013830">
    <property type="entry name" value="SGNH_hydro"/>
</dbReference>
<evidence type="ECO:0000256" key="1">
    <source>
        <dbReference type="SAM" id="SignalP"/>
    </source>
</evidence>
<dbReference type="Gene3D" id="3.40.50.1110">
    <property type="entry name" value="SGNH hydrolase"/>
    <property type="match status" value="1"/>
</dbReference>
<accession>A0A917ZN08</accession>
<keyword evidence="4" id="KW-1185">Reference proteome</keyword>
<keyword evidence="1" id="KW-0732">Signal</keyword>
<name>A0A917ZN08_9GAMM</name>
<dbReference type="Proteomes" id="UP000599578">
    <property type="component" value="Unassembled WGS sequence"/>
</dbReference>
<dbReference type="PROSITE" id="PS51257">
    <property type="entry name" value="PROKAR_LIPOPROTEIN"/>
    <property type="match status" value="1"/>
</dbReference>
<protein>
    <submittedName>
        <fullName evidence="3">Arylesterase</fullName>
    </submittedName>
</protein>
<evidence type="ECO:0000259" key="2">
    <source>
        <dbReference type="Pfam" id="PF13472"/>
    </source>
</evidence>
<dbReference type="Pfam" id="PF13472">
    <property type="entry name" value="Lipase_GDSL_2"/>
    <property type="match status" value="1"/>
</dbReference>
<dbReference type="AlphaFoldDB" id="A0A917ZN08"/>
<dbReference type="RefSeq" id="WP_188862270.1">
    <property type="nucleotide sequence ID" value="NZ_BMLT01000011.1"/>
</dbReference>
<dbReference type="GO" id="GO:0004622">
    <property type="term" value="F:phosphatidylcholine lysophospholipase activity"/>
    <property type="evidence" value="ECO:0007669"/>
    <property type="project" value="TreeGrafter"/>
</dbReference>
<dbReference type="EMBL" id="BMLT01000011">
    <property type="protein sequence ID" value="GGO86860.1"/>
    <property type="molecule type" value="Genomic_DNA"/>
</dbReference>
<evidence type="ECO:0000313" key="4">
    <source>
        <dbReference type="Proteomes" id="UP000599578"/>
    </source>
</evidence>
<feature type="signal peptide" evidence="1">
    <location>
        <begin position="1"/>
        <end position="18"/>
    </location>
</feature>
<reference evidence="3 4" key="1">
    <citation type="journal article" date="2014" name="Int. J. Syst. Evol. Microbiol.">
        <title>Complete genome sequence of Corynebacterium casei LMG S-19264T (=DSM 44701T), isolated from a smear-ripened cheese.</title>
        <authorList>
            <consortium name="US DOE Joint Genome Institute (JGI-PGF)"/>
            <person name="Walter F."/>
            <person name="Albersmeier A."/>
            <person name="Kalinowski J."/>
            <person name="Ruckert C."/>
        </authorList>
    </citation>
    <scope>NUCLEOTIDE SEQUENCE [LARGE SCALE GENOMIC DNA]</scope>
    <source>
        <strain evidence="3 4">CGMCC 1.7286</strain>
    </source>
</reference>
<gene>
    <name evidence="3" type="ORF">GCM10011348_38730</name>
</gene>